<dbReference type="PANTHER" id="PTHR42733">
    <property type="entry name" value="DJ-1 PROTEIN"/>
    <property type="match status" value="1"/>
</dbReference>
<sequence>MTRNHVGSARAASSVASIPKAESAMAQKEVLLLCGDYMEDSEAMVPFQALQAYGLAVHAVCPGKNSGDLCRTSVHQRSTHQTYSKTRGHNFKVNFTFDEVDVKNYDGLVIPGKLISKNEEGNRLVREFWRSDKPVAAVCHVALILAAAGVLNGRKCTAFPTLGPVLVAAGAHWVEPQTSNNCC</sequence>
<protein>
    <recommendedName>
        <fullName evidence="2">DJ-1/PfpI domain-containing protein</fullName>
    </recommendedName>
</protein>
<feature type="domain" description="DJ-1/PfpI" evidence="2">
    <location>
        <begin position="28"/>
        <end position="177"/>
    </location>
</feature>
<keyword evidence="4" id="KW-1185">Reference proteome</keyword>
<evidence type="ECO:0000313" key="4">
    <source>
        <dbReference type="Proteomes" id="UP001359559"/>
    </source>
</evidence>
<reference evidence="3 4" key="1">
    <citation type="submission" date="2024-01" db="EMBL/GenBank/DDBJ databases">
        <title>The genomes of 5 underutilized Papilionoideae crops provide insights into root nodulation and disease resistance.</title>
        <authorList>
            <person name="Yuan L."/>
        </authorList>
    </citation>
    <scope>NUCLEOTIDE SEQUENCE [LARGE SCALE GENOMIC DNA]</scope>
    <source>
        <strain evidence="3">LY-2023</strain>
        <tissue evidence="3">Leaf</tissue>
    </source>
</reference>
<evidence type="ECO:0000313" key="3">
    <source>
        <dbReference type="EMBL" id="KAK7300603.1"/>
    </source>
</evidence>
<comment type="caution">
    <text evidence="3">The sequence shown here is derived from an EMBL/GenBank/DDBJ whole genome shotgun (WGS) entry which is preliminary data.</text>
</comment>
<dbReference type="InterPro" id="IPR002818">
    <property type="entry name" value="DJ-1/PfpI"/>
</dbReference>
<proteinExistence type="inferred from homology"/>
<evidence type="ECO:0000259" key="2">
    <source>
        <dbReference type="Pfam" id="PF01965"/>
    </source>
</evidence>
<name>A0AAN9PJN8_CLITE</name>
<dbReference type="Proteomes" id="UP001359559">
    <property type="component" value="Unassembled WGS sequence"/>
</dbReference>
<dbReference type="Gene3D" id="3.40.50.880">
    <property type="match status" value="1"/>
</dbReference>
<dbReference type="InterPro" id="IPR029062">
    <property type="entry name" value="Class_I_gatase-like"/>
</dbReference>
<dbReference type="EMBL" id="JAYKXN010000003">
    <property type="protein sequence ID" value="KAK7300603.1"/>
    <property type="molecule type" value="Genomic_DNA"/>
</dbReference>
<dbReference type="AlphaFoldDB" id="A0AAN9PJN8"/>
<evidence type="ECO:0000256" key="1">
    <source>
        <dbReference type="ARBA" id="ARBA00008542"/>
    </source>
</evidence>
<dbReference type="SUPFAM" id="SSF52317">
    <property type="entry name" value="Class I glutamine amidotransferase-like"/>
    <property type="match status" value="1"/>
</dbReference>
<organism evidence="3 4">
    <name type="scientific">Clitoria ternatea</name>
    <name type="common">Butterfly pea</name>
    <dbReference type="NCBI Taxonomy" id="43366"/>
    <lineage>
        <taxon>Eukaryota</taxon>
        <taxon>Viridiplantae</taxon>
        <taxon>Streptophyta</taxon>
        <taxon>Embryophyta</taxon>
        <taxon>Tracheophyta</taxon>
        <taxon>Spermatophyta</taxon>
        <taxon>Magnoliopsida</taxon>
        <taxon>eudicotyledons</taxon>
        <taxon>Gunneridae</taxon>
        <taxon>Pentapetalae</taxon>
        <taxon>rosids</taxon>
        <taxon>fabids</taxon>
        <taxon>Fabales</taxon>
        <taxon>Fabaceae</taxon>
        <taxon>Papilionoideae</taxon>
        <taxon>50 kb inversion clade</taxon>
        <taxon>NPAAA clade</taxon>
        <taxon>indigoferoid/millettioid clade</taxon>
        <taxon>Phaseoleae</taxon>
        <taxon>Clitoria</taxon>
    </lineage>
</organism>
<comment type="similarity">
    <text evidence="1">Belongs to the peptidase C56 family.</text>
</comment>
<dbReference type="Pfam" id="PF01965">
    <property type="entry name" value="DJ-1_PfpI"/>
    <property type="match status" value="1"/>
</dbReference>
<gene>
    <name evidence="3" type="ORF">RJT34_11451</name>
</gene>
<accession>A0AAN9PJN8</accession>
<dbReference type="InterPro" id="IPR006286">
    <property type="entry name" value="C56_PfpI-like"/>
</dbReference>
<dbReference type="PANTHER" id="PTHR42733:SF2">
    <property type="entry name" value="DJ-1_THIJ_PFPI FAMILY PROTEIN"/>
    <property type="match status" value="1"/>
</dbReference>